<dbReference type="Pfam" id="PF13692">
    <property type="entry name" value="Glyco_trans_1_4"/>
    <property type="match status" value="1"/>
</dbReference>
<dbReference type="Proteomes" id="UP000635565">
    <property type="component" value="Unassembled WGS sequence"/>
</dbReference>
<dbReference type="Gene3D" id="3.40.50.2000">
    <property type="entry name" value="Glycogen Phosphorylase B"/>
    <property type="match status" value="2"/>
</dbReference>
<dbReference type="SUPFAM" id="SSF53756">
    <property type="entry name" value="UDP-Glycosyltransferase/glycogen phosphorylase"/>
    <property type="match status" value="1"/>
</dbReference>
<dbReference type="InterPro" id="IPR028098">
    <property type="entry name" value="Glyco_trans_4-like_N"/>
</dbReference>
<keyword evidence="2" id="KW-0808">Transferase</keyword>
<gene>
    <name evidence="2" type="ORF">KSZ_01260</name>
</gene>
<sequence length="414" mass="47200">MKILFITPYPPSRIRVRAYGFIQQLCREHEVTILTQISNPQEWSDSLALQQQGYEVVVVSEPRSYALLRSGRAVFSQLPLQVAYARSACFFHQAQRLCARKHFDVIHVEHLRGIASVDALAQDYPLVWDAVDCISELWRQTARSGPSLALRTVALLEYKRTKRYESQIQQKIAHIITTSENDRQGLLALSQRKNGPERANLEHIAVVPCGVDLDYFVPTEQRYRPYNIVFSGKMSYHANVVAAHYLYQEIMPLIWRVEPAATLTIVGSRPPQSIQRLRLDQRIEVTGYVEDIRPYIRRAHIMLSPMVYSVGIQNKVLETMALGTPAVISTQSAQALKACEGQDMLVATSAQEFATMALRLMGDAALRENISQHGRRYVEQQHRWFDMTQRLLDSYRNAITGETQKTTAATRTIL</sequence>
<accession>A0ABQ3V890</accession>
<dbReference type="PANTHER" id="PTHR12526">
    <property type="entry name" value="GLYCOSYLTRANSFERASE"/>
    <property type="match status" value="1"/>
</dbReference>
<keyword evidence="3" id="KW-1185">Reference proteome</keyword>
<protein>
    <submittedName>
        <fullName evidence="2">Glycosyl transferase family 1</fullName>
    </submittedName>
</protein>
<evidence type="ECO:0000313" key="3">
    <source>
        <dbReference type="Proteomes" id="UP000635565"/>
    </source>
</evidence>
<dbReference type="GO" id="GO:0016740">
    <property type="term" value="F:transferase activity"/>
    <property type="evidence" value="ECO:0007669"/>
    <property type="project" value="UniProtKB-KW"/>
</dbReference>
<organism evidence="2 3">
    <name type="scientific">Dictyobacter formicarum</name>
    <dbReference type="NCBI Taxonomy" id="2778368"/>
    <lineage>
        <taxon>Bacteria</taxon>
        <taxon>Bacillati</taxon>
        <taxon>Chloroflexota</taxon>
        <taxon>Ktedonobacteria</taxon>
        <taxon>Ktedonobacterales</taxon>
        <taxon>Dictyobacteraceae</taxon>
        <taxon>Dictyobacter</taxon>
    </lineage>
</organism>
<proteinExistence type="predicted"/>
<dbReference type="CDD" id="cd03801">
    <property type="entry name" value="GT4_PimA-like"/>
    <property type="match status" value="1"/>
</dbReference>
<comment type="caution">
    <text evidence="2">The sequence shown here is derived from an EMBL/GenBank/DDBJ whole genome shotgun (WGS) entry which is preliminary data.</text>
</comment>
<dbReference type="Pfam" id="PF13439">
    <property type="entry name" value="Glyco_transf_4"/>
    <property type="match status" value="1"/>
</dbReference>
<reference evidence="2 3" key="1">
    <citation type="journal article" date="2021" name="Int. J. Syst. Evol. Microbiol.">
        <title>Reticulibacter mediterranei gen. nov., sp. nov., within the new family Reticulibacteraceae fam. nov., and Ktedonospora formicarum gen. nov., sp. nov., Ktedonobacter robiniae sp. nov., Dictyobacter formicarum sp. nov. and Dictyobacter arantiisoli sp. nov., belonging to the class Ktedonobacteria.</title>
        <authorList>
            <person name="Yabe S."/>
            <person name="Zheng Y."/>
            <person name="Wang C.M."/>
            <person name="Sakai Y."/>
            <person name="Abe K."/>
            <person name="Yokota A."/>
            <person name="Donadio S."/>
            <person name="Cavaletti L."/>
            <person name="Monciardini P."/>
        </authorList>
    </citation>
    <scope>NUCLEOTIDE SEQUENCE [LARGE SCALE GENOMIC DNA]</scope>
    <source>
        <strain evidence="2 3">SOSP1-9</strain>
    </source>
</reference>
<feature type="domain" description="Glycosyltransferase subfamily 4-like N-terminal" evidence="1">
    <location>
        <begin position="48"/>
        <end position="214"/>
    </location>
</feature>
<dbReference type="RefSeq" id="WP_201359824.1">
    <property type="nucleotide sequence ID" value="NZ_BNJJ01000001.1"/>
</dbReference>
<evidence type="ECO:0000313" key="2">
    <source>
        <dbReference type="EMBL" id="GHO82120.1"/>
    </source>
</evidence>
<evidence type="ECO:0000259" key="1">
    <source>
        <dbReference type="Pfam" id="PF13439"/>
    </source>
</evidence>
<dbReference type="PANTHER" id="PTHR12526:SF600">
    <property type="entry name" value="GLYCOSYL TRANSFERASE GROUP 1"/>
    <property type="match status" value="1"/>
</dbReference>
<dbReference type="EMBL" id="BNJJ01000001">
    <property type="protein sequence ID" value="GHO82120.1"/>
    <property type="molecule type" value="Genomic_DNA"/>
</dbReference>
<name>A0ABQ3V890_9CHLR</name>